<reference evidence="6" key="1">
    <citation type="submission" date="2020-08" db="EMBL/GenBank/DDBJ databases">
        <title>Genome public.</title>
        <authorList>
            <person name="Liu C."/>
            <person name="Sun Q."/>
        </authorList>
    </citation>
    <scope>NUCLEOTIDE SEQUENCE</scope>
    <source>
        <strain evidence="6">NSJ-15</strain>
    </source>
</reference>
<evidence type="ECO:0000256" key="2">
    <source>
        <dbReference type="ARBA" id="ARBA00022692"/>
    </source>
</evidence>
<name>A0A8J6PCR1_9FIRM</name>
<evidence type="ECO:0000256" key="4">
    <source>
        <dbReference type="ARBA" id="ARBA00023136"/>
    </source>
</evidence>
<keyword evidence="2 5" id="KW-0812">Transmembrane</keyword>
<feature type="transmembrane region" description="Helical" evidence="5">
    <location>
        <begin position="61"/>
        <end position="85"/>
    </location>
</feature>
<feature type="transmembrane region" description="Helical" evidence="5">
    <location>
        <begin position="178"/>
        <end position="197"/>
    </location>
</feature>
<dbReference type="OrthoDB" id="9778756at2"/>
<feature type="transmembrane region" description="Helical" evidence="5">
    <location>
        <begin position="97"/>
        <end position="118"/>
    </location>
</feature>
<keyword evidence="6" id="KW-0645">Protease</keyword>
<proteinExistence type="predicted"/>
<keyword evidence="7" id="KW-1185">Reference proteome</keyword>
<sequence>MNWLDKLERKCGRVAIPNLMFLIVCGMFTVFLCDLLLPQLQVSYWLYLDRGLVLQGQVWRLLTFIFLPTSTSPIWIIFSLYFYYLAGSGLESQWGAFRFNVYYLVGMIGTIIGAMITGGADNTYLNLSLFFGFAALFPNFQMLLFFIIPIKIKYLAYLDALLFLAGLIFGTWSQRVAILFSILNFLLFFGGDFFRNIRQTIKYRKRQKEFRSYFNNNQRW</sequence>
<dbReference type="GO" id="GO:0016020">
    <property type="term" value="C:membrane"/>
    <property type="evidence" value="ECO:0007669"/>
    <property type="project" value="UniProtKB-SubCell"/>
</dbReference>
<organism evidence="6 7">
    <name type="scientific">Massiliimalia timonensis</name>
    <dbReference type="NCBI Taxonomy" id="1987501"/>
    <lineage>
        <taxon>Bacteria</taxon>
        <taxon>Bacillati</taxon>
        <taxon>Bacillota</taxon>
        <taxon>Clostridia</taxon>
        <taxon>Eubacteriales</taxon>
        <taxon>Oscillospiraceae</taxon>
        <taxon>Massiliimalia</taxon>
    </lineage>
</organism>
<dbReference type="GO" id="GO:0006508">
    <property type="term" value="P:proteolysis"/>
    <property type="evidence" value="ECO:0007669"/>
    <property type="project" value="UniProtKB-KW"/>
</dbReference>
<dbReference type="Gene3D" id="1.20.1540.10">
    <property type="entry name" value="Rhomboid-like"/>
    <property type="match status" value="1"/>
</dbReference>
<accession>A0A8J6PCR1</accession>
<dbReference type="GO" id="GO:0008233">
    <property type="term" value="F:peptidase activity"/>
    <property type="evidence" value="ECO:0007669"/>
    <property type="project" value="UniProtKB-KW"/>
</dbReference>
<evidence type="ECO:0000256" key="5">
    <source>
        <dbReference type="SAM" id="Phobius"/>
    </source>
</evidence>
<dbReference type="InterPro" id="IPR035952">
    <property type="entry name" value="Rhomboid-like_sf"/>
</dbReference>
<dbReference type="EMBL" id="JACRTL010000001">
    <property type="protein sequence ID" value="MBC8610096.1"/>
    <property type="molecule type" value="Genomic_DNA"/>
</dbReference>
<comment type="subcellular location">
    <subcellularLocation>
        <location evidence="1">Membrane</location>
        <topology evidence="1">Multi-pass membrane protein</topology>
    </subcellularLocation>
</comment>
<dbReference type="AlphaFoldDB" id="A0A8J6PCR1"/>
<keyword evidence="3 5" id="KW-1133">Transmembrane helix</keyword>
<evidence type="ECO:0000256" key="1">
    <source>
        <dbReference type="ARBA" id="ARBA00004141"/>
    </source>
</evidence>
<evidence type="ECO:0000313" key="7">
    <source>
        <dbReference type="Proteomes" id="UP000632659"/>
    </source>
</evidence>
<feature type="transmembrane region" description="Helical" evidence="5">
    <location>
        <begin position="124"/>
        <end position="147"/>
    </location>
</feature>
<keyword evidence="6" id="KW-0378">Hydrolase</keyword>
<evidence type="ECO:0000256" key="3">
    <source>
        <dbReference type="ARBA" id="ARBA00022989"/>
    </source>
</evidence>
<dbReference type="RefSeq" id="WP_093988513.1">
    <property type="nucleotide sequence ID" value="NZ_FYDD01000003.1"/>
</dbReference>
<feature type="transmembrane region" description="Helical" evidence="5">
    <location>
        <begin position="21"/>
        <end position="41"/>
    </location>
</feature>
<protein>
    <submittedName>
        <fullName evidence="6">Rhomboid family intramembrane serine protease</fullName>
    </submittedName>
</protein>
<keyword evidence="4 5" id="KW-0472">Membrane</keyword>
<evidence type="ECO:0000313" key="6">
    <source>
        <dbReference type="EMBL" id="MBC8610096.1"/>
    </source>
</evidence>
<gene>
    <name evidence="6" type="ORF">H8702_03025</name>
</gene>
<dbReference type="SUPFAM" id="SSF144091">
    <property type="entry name" value="Rhomboid-like"/>
    <property type="match status" value="1"/>
</dbReference>
<comment type="caution">
    <text evidence="6">The sequence shown here is derived from an EMBL/GenBank/DDBJ whole genome shotgun (WGS) entry which is preliminary data.</text>
</comment>
<dbReference type="Proteomes" id="UP000632659">
    <property type="component" value="Unassembled WGS sequence"/>
</dbReference>
<feature type="transmembrane region" description="Helical" evidence="5">
    <location>
        <begin position="154"/>
        <end position="172"/>
    </location>
</feature>